<dbReference type="Proteomes" id="UP000215914">
    <property type="component" value="Unassembled WGS sequence"/>
</dbReference>
<reference evidence="2" key="1">
    <citation type="journal article" date="2017" name="Nature">
        <title>The sunflower genome provides insights into oil metabolism, flowering and Asterid evolution.</title>
        <authorList>
            <person name="Badouin H."/>
            <person name="Gouzy J."/>
            <person name="Grassa C.J."/>
            <person name="Murat F."/>
            <person name="Staton S.E."/>
            <person name="Cottret L."/>
            <person name="Lelandais-Briere C."/>
            <person name="Owens G.L."/>
            <person name="Carrere S."/>
            <person name="Mayjonade B."/>
            <person name="Legrand L."/>
            <person name="Gill N."/>
            <person name="Kane N.C."/>
            <person name="Bowers J.E."/>
            <person name="Hubner S."/>
            <person name="Bellec A."/>
            <person name="Berard A."/>
            <person name="Berges H."/>
            <person name="Blanchet N."/>
            <person name="Boniface M.C."/>
            <person name="Brunel D."/>
            <person name="Catrice O."/>
            <person name="Chaidir N."/>
            <person name="Claudel C."/>
            <person name="Donnadieu C."/>
            <person name="Faraut T."/>
            <person name="Fievet G."/>
            <person name="Helmstetter N."/>
            <person name="King M."/>
            <person name="Knapp S.J."/>
            <person name="Lai Z."/>
            <person name="Le Paslier M.C."/>
            <person name="Lippi Y."/>
            <person name="Lorenzon L."/>
            <person name="Mandel J.R."/>
            <person name="Marage G."/>
            <person name="Marchand G."/>
            <person name="Marquand E."/>
            <person name="Bret-Mestries E."/>
            <person name="Morien E."/>
            <person name="Nambeesan S."/>
            <person name="Nguyen T."/>
            <person name="Pegot-Espagnet P."/>
            <person name="Pouilly N."/>
            <person name="Raftis F."/>
            <person name="Sallet E."/>
            <person name="Schiex T."/>
            <person name="Thomas J."/>
            <person name="Vandecasteele C."/>
            <person name="Vares D."/>
            <person name="Vear F."/>
            <person name="Vautrin S."/>
            <person name="Crespi M."/>
            <person name="Mangin B."/>
            <person name="Burke J.M."/>
            <person name="Salse J."/>
            <person name="Munos S."/>
            <person name="Vincourt P."/>
            <person name="Rieseberg L.H."/>
            <person name="Langlade N.B."/>
        </authorList>
    </citation>
    <scope>NUCLEOTIDE SEQUENCE</scope>
    <source>
        <tissue evidence="2">Leaves</tissue>
    </source>
</reference>
<organism evidence="2 3">
    <name type="scientific">Helianthus annuus</name>
    <name type="common">Common sunflower</name>
    <dbReference type="NCBI Taxonomy" id="4232"/>
    <lineage>
        <taxon>Eukaryota</taxon>
        <taxon>Viridiplantae</taxon>
        <taxon>Streptophyta</taxon>
        <taxon>Embryophyta</taxon>
        <taxon>Tracheophyta</taxon>
        <taxon>Spermatophyta</taxon>
        <taxon>Magnoliopsida</taxon>
        <taxon>eudicotyledons</taxon>
        <taxon>Gunneridae</taxon>
        <taxon>Pentapetalae</taxon>
        <taxon>asterids</taxon>
        <taxon>campanulids</taxon>
        <taxon>Asterales</taxon>
        <taxon>Asteraceae</taxon>
        <taxon>Asteroideae</taxon>
        <taxon>Heliantheae alliance</taxon>
        <taxon>Heliantheae</taxon>
        <taxon>Helianthus</taxon>
    </lineage>
</organism>
<dbReference type="AlphaFoldDB" id="A0A9K3IIM0"/>
<gene>
    <name evidence="2" type="ORF">HanXRQr2_Chr08g0359301</name>
</gene>
<accession>A0A9K3IIM0</accession>
<sequence>MWSCKPQDWALEATKAYEEASSAVQIPKPPNRVGREANLHWRSPKKAPPQTTISSNAPRRPSSKTETAPPTKEG</sequence>
<dbReference type="Gramene" id="mRNA:HanXRQr2_Chr08g0359301">
    <property type="protein sequence ID" value="CDS:HanXRQr2_Chr08g0359301.1"/>
    <property type="gene ID" value="HanXRQr2_Chr08g0359301"/>
</dbReference>
<evidence type="ECO:0000256" key="1">
    <source>
        <dbReference type="SAM" id="MobiDB-lite"/>
    </source>
</evidence>
<evidence type="ECO:0000313" key="2">
    <source>
        <dbReference type="EMBL" id="KAF5797069.1"/>
    </source>
</evidence>
<dbReference type="EMBL" id="MNCJ02000323">
    <property type="protein sequence ID" value="KAF5797069.1"/>
    <property type="molecule type" value="Genomic_DNA"/>
</dbReference>
<protein>
    <submittedName>
        <fullName evidence="2">Uncharacterized protein</fullName>
    </submittedName>
</protein>
<reference evidence="2" key="2">
    <citation type="submission" date="2020-06" db="EMBL/GenBank/DDBJ databases">
        <title>Helianthus annuus Genome sequencing and assembly Release 2.</title>
        <authorList>
            <person name="Gouzy J."/>
            <person name="Langlade N."/>
            <person name="Munos S."/>
        </authorList>
    </citation>
    <scope>NUCLEOTIDE SEQUENCE</scope>
    <source>
        <tissue evidence="2">Leaves</tissue>
    </source>
</reference>
<proteinExistence type="predicted"/>
<keyword evidence="3" id="KW-1185">Reference proteome</keyword>
<evidence type="ECO:0000313" key="3">
    <source>
        <dbReference type="Proteomes" id="UP000215914"/>
    </source>
</evidence>
<feature type="region of interest" description="Disordered" evidence="1">
    <location>
        <begin position="19"/>
        <end position="74"/>
    </location>
</feature>
<comment type="caution">
    <text evidence="2">The sequence shown here is derived from an EMBL/GenBank/DDBJ whole genome shotgun (WGS) entry which is preliminary data.</text>
</comment>
<name>A0A9K3IIM0_HELAN</name>